<dbReference type="Proteomes" id="UP000593563">
    <property type="component" value="Unassembled WGS sequence"/>
</dbReference>
<reference evidence="1" key="1">
    <citation type="submission" date="2020-01" db="EMBL/GenBank/DDBJ databases">
        <title>The Celery Genome Sequence Reveals Sequential Paleo-tetraploidization, Resistance Gene Elimination, Karyotype Evolution, and Functional Innovation in Apiales.</title>
        <authorList>
            <person name="Song X."/>
        </authorList>
    </citation>
    <scope>NUCLEOTIDE SEQUENCE</scope>
    <source>
        <tissue evidence="1">Leaf</tissue>
    </source>
</reference>
<organism evidence="1 2">
    <name type="scientific">Apium graveolens</name>
    <name type="common">Celery</name>
    <dbReference type="NCBI Taxonomy" id="4045"/>
    <lineage>
        <taxon>Eukaryota</taxon>
        <taxon>Viridiplantae</taxon>
        <taxon>Streptophyta</taxon>
        <taxon>Embryophyta</taxon>
        <taxon>Tracheophyta</taxon>
        <taxon>Spermatophyta</taxon>
        <taxon>Magnoliopsida</taxon>
        <taxon>eudicotyledons</taxon>
        <taxon>Gunneridae</taxon>
        <taxon>Pentapetalae</taxon>
        <taxon>asterids</taxon>
        <taxon>campanulids</taxon>
        <taxon>Apiales</taxon>
        <taxon>Apiaceae</taxon>
        <taxon>Apioideae</taxon>
        <taxon>apioid superclade</taxon>
        <taxon>Apieae</taxon>
        <taxon>Apium</taxon>
    </lineage>
</organism>
<evidence type="ECO:0000313" key="2">
    <source>
        <dbReference type="Proteomes" id="UP000593563"/>
    </source>
</evidence>
<comment type="caution">
    <text evidence="1">The sequence shown here is derived from an EMBL/GenBank/DDBJ whole genome shotgun (WGS) entry which is preliminary data.</text>
</comment>
<dbReference type="PANTHER" id="PTHR33566:SF1">
    <property type="entry name" value="EN_SPM-LIKE TRANSPOSON-RELATED"/>
    <property type="match status" value="1"/>
</dbReference>
<proteinExistence type="predicted"/>
<protein>
    <submittedName>
        <fullName evidence="1">Uncharacterized protein</fullName>
    </submittedName>
</protein>
<sequence length="642" mass="71869">MCETNLSHHHRYTTALKNFGQKPLEKDRGISDEKGCLIFEDEDGNPAIDIRESKSLPISIIDTGKCLSIETAEWSSQLEKRQKKIPSSIDILSASHFKELEVEGSLPFDAVVTAGHASPDEVIAVVRPVSYDIILNATFPTSDVFCHGFEILQKESDCSSYVYSVRVKAQSQVKRWVLVSDMQHAKLSLRVGSHFPPISIACYDVYENRTSFRRVPKLIAKVSTKQGVILFQSETLKSHLLSKCSVITAENILVKSSEVDLIRPGYEAQLTICSKDEPFDVSVPCKEKRLMLYQITSGGQDEKNGKVCPKLKESYIVFKVVFRWVLICQVDDHGRVDLSGLLKVSKGYGESVSLSVFSSKSNKLLFKVKSQIEKRMLRVAAKKYCAGSQLEDVVFEIVNSDGVVDETINDNEKGDMSHSLVLKSDSTDMDDTVKYSFRHGCCTVLVETSPEIVYESSLHQCTAEEISLQKKLSGFRTPKVEHDDNAMVLGPSPDSAKSIGNLVKSLYDERKELEDKFLQDGRRIGEHEQKLKTFHAQRLEYEKALSELQASLEANSNGDSSNSPEKERMLGEIESRGHTAASNVCKVLKDKKYHDFSKDMLGVVELLGSVETNELASFLERSKCLELCVNPIQLLIILKRVM</sequence>
<accession>A0A6L5BAM5</accession>
<keyword evidence="2" id="KW-1185">Reference proteome</keyword>
<dbReference type="EMBL" id="WRXP01000365">
    <property type="protein sequence ID" value="KAF1002796.1"/>
    <property type="molecule type" value="Genomic_DNA"/>
</dbReference>
<gene>
    <name evidence="1" type="ORF">AG4045_026285</name>
</gene>
<dbReference type="AlphaFoldDB" id="A0A6L5BAM5"/>
<name>A0A6L5BAM5_APIGR</name>
<dbReference type="PANTHER" id="PTHR33566">
    <property type="entry name" value="EN/SPM-LIKE TRANSPOSON-RELATED"/>
    <property type="match status" value="1"/>
</dbReference>
<evidence type="ECO:0000313" key="1">
    <source>
        <dbReference type="EMBL" id="KAF1002796.1"/>
    </source>
</evidence>